<comment type="caution">
    <text evidence="8">The sequence shown here is derived from an EMBL/GenBank/DDBJ whole genome shotgun (WGS) entry which is preliminary data.</text>
</comment>
<proteinExistence type="inferred from homology"/>
<dbReference type="PANTHER" id="PTHR43369">
    <property type="entry name" value="PHOSPHORIBOSYLGLYCINAMIDE FORMYLTRANSFERASE"/>
    <property type="match status" value="1"/>
</dbReference>
<comment type="pathway">
    <text evidence="1 6">Purine metabolism; IMP biosynthesis via de novo pathway; N(2)-formyl-N(1)-(5-phospho-D-ribosyl)glycinamide from N(1)-(5-phospho-D-ribosyl)glycinamide (10-formyl THF route): step 1/1.</text>
</comment>
<dbReference type="NCBIfam" id="TIGR00639">
    <property type="entry name" value="PurN"/>
    <property type="match status" value="1"/>
</dbReference>
<sequence length="213" mass="24181">MKKRIIVLVSGNGSNLQAIINACQNNLINGKIVAVISNKPDVYSLMRAKQATIPSHVINHKEFATREAFDHQLQLQIEQYQPDLIVLAGYMRILTPHFVQHYSGKMLNIHPSLLPKYPGLNTHRRAMEAGDKEHGTTVHFVTDELDGGPIILQAKVPIFDNDEEQDIVERVLAQEHQIYPLVIKWFCDDRLTMINGRAYLDQTMIPKSGYAED</sequence>
<dbReference type="GO" id="GO:0004644">
    <property type="term" value="F:phosphoribosylglycinamide formyltransferase activity"/>
    <property type="evidence" value="ECO:0007669"/>
    <property type="project" value="UniProtKB-UniRule"/>
</dbReference>
<feature type="active site" description="Proton donor" evidence="6">
    <location>
        <position position="110"/>
    </location>
</feature>
<dbReference type="RefSeq" id="WP_110443005.1">
    <property type="nucleotide sequence ID" value="NZ_QGLM01000005.1"/>
</dbReference>
<evidence type="ECO:0000259" key="7">
    <source>
        <dbReference type="Pfam" id="PF00551"/>
    </source>
</evidence>
<dbReference type="GO" id="GO:0006189">
    <property type="term" value="P:'de novo' IMP biosynthetic process"/>
    <property type="evidence" value="ECO:0007669"/>
    <property type="project" value="UniProtKB-UniRule"/>
</dbReference>
<evidence type="ECO:0000313" key="9">
    <source>
        <dbReference type="Proteomes" id="UP000247838"/>
    </source>
</evidence>
<feature type="binding site" evidence="6">
    <location>
        <begin position="13"/>
        <end position="15"/>
    </location>
    <ligand>
        <name>N(1)-(5-phospho-beta-D-ribosyl)glycinamide</name>
        <dbReference type="ChEBI" id="CHEBI:143788"/>
    </ligand>
</feature>
<dbReference type="EC" id="2.1.2.2" evidence="6"/>
<dbReference type="UniPathway" id="UPA00074">
    <property type="reaction ID" value="UER00126"/>
</dbReference>
<evidence type="ECO:0000256" key="3">
    <source>
        <dbReference type="ARBA" id="ARBA00022755"/>
    </source>
</evidence>
<dbReference type="Pfam" id="PF00551">
    <property type="entry name" value="Formyl_trans_N"/>
    <property type="match status" value="1"/>
</dbReference>
<reference evidence="8 9" key="1">
    <citation type="submission" date="2018-05" db="EMBL/GenBank/DDBJ databases">
        <title>Reference genomes for bee gut microbiota database.</title>
        <authorList>
            <person name="Ellegaard K.M."/>
        </authorList>
    </citation>
    <scope>NUCLEOTIDE SEQUENCE [LARGE SCALE GENOMIC DNA]</scope>
    <source>
        <strain evidence="8 9">ESL0167</strain>
    </source>
</reference>
<gene>
    <name evidence="6" type="primary">purN</name>
    <name evidence="8" type="ORF">DKK76_02360</name>
</gene>
<dbReference type="InterPro" id="IPR001555">
    <property type="entry name" value="GART_AS"/>
</dbReference>
<evidence type="ECO:0000256" key="5">
    <source>
        <dbReference type="ARBA" id="ARBA00047664"/>
    </source>
</evidence>
<dbReference type="SUPFAM" id="SSF53328">
    <property type="entry name" value="Formyltransferase"/>
    <property type="match status" value="1"/>
</dbReference>
<keyword evidence="3 6" id="KW-0658">Purine biosynthesis</keyword>
<evidence type="ECO:0000313" key="8">
    <source>
        <dbReference type="EMBL" id="PXY96649.1"/>
    </source>
</evidence>
<accession>A0A318MTJ8</accession>
<dbReference type="EMBL" id="QGLM01000005">
    <property type="protein sequence ID" value="PXY96649.1"/>
    <property type="molecule type" value="Genomic_DNA"/>
</dbReference>
<organism evidence="8 9">
    <name type="scientific">Frischella perrara</name>
    <dbReference type="NCBI Taxonomy" id="1267021"/>
    <lineage>
        <taxon>Bacteria</taxon>
        <taxon>Pseudomonadati</taxon>
        <taxon>Pseudomonadota</taxon>
        <taxon>Gammaproteobacteria</taxon>
        <taxon>Orbales</taxon>
        <taxon>Orbaceae</taxon>
        <taxon>Frischella</taxon>
    </lineage>
</organism>
<feature type="site" description="Raises pKa of active site His" evidence="6">
    <location>
        <position position="146"/>
    </location>
</feature>
<evidence type="ECO:0000256" key="2">
    <source>
        <dbReference type="ARBA" id="ARBA00022679"/>
    </source>
</evidence>
<dbReference type="PANTHER" id="PTHR43369:SF2">
    <property type="entry name" value="PHOSPHORIBOSYLGLYCINAMIDE FORMYLTRANSFERASE"/>
    <property type="match status" value="1"/>
</dbReference>
<dbReference type="Gene3D" id="3.40.50.170">
    <property type="entry name" value="Formyl transferase, N-terminal domain"/>
    <property type="match status" value="1"/>
</dbReference>
<dbReference type="InterPro" id="IPR036477">
    <property type="entry name" value="Formyl_transf_N_sf"/>
</dbReference>
<protein>
    <recommendedName>
        <fullName evidence="6">Phosphoribosylglycinamide formyltransferase</fullName>
        <ecNumber evidence="6">2.1.2.2</ecNumber>
    </recommendedName>
    <alternativeName>
        <fullName evidence="6">5'-phosphoribosylglycinamide transformylase</fullName>
    </alternativeName>
    <alternativeName>
        <fullName evidence="6">GAR transformylase</fullName>
        <shortName evidence="6">GART</shortName>
    </alternativeName>
</protein>
<feature type="binding site" evidence="6">
    <location>
        <begin position="91"/>
        <end position="94"/>
    </location>
    <ligand>
        <name>(6R)-10-formyltetrahydrofolate</name>
        <dbReference type="ChEBI" id="CHEBI:195366"/>
    </ligand>
</feature>
<evidence type="ECO:0000256" key="1">
    <source>
        <dbReference type="ARBA" id="ARBA00005054"/>
    </source>
</evidence>
<comment type="catalytic activity">
    <reaction evidence="5 6">
        <text>N(1)-(5-phospho-beta-D-ribosyl)glycinamide + (6R)-10-formyltetrahydrofolate = N(2)-formyl-N(1)-(5-phospho-beta-D-ribosyl)glycinamide + (6S)-5,6,7,8-tetrahydrofolate + H(+)</text>
        <dbReference type="Rhea" id="RHEA:15053"/>
        <dbReference type="ChEBI" id="CHEBI:15378"/>
        <dbReference type="ChEBI" id="CHEBI:57453"/>
        <dbReference type="ChEBI" id="CHEBI:143788"/>
        <dbReference type="ChEBI" id="CHEBI:147286"/>
        <dbReference type="ChEBI" id="CHEBI:195366"/>
        <dbReference type="EC" id="2.1.2.2"/>
    </reaction>
</comment>
<evidence type="ECO:0000256" key="4">
    <source>
        <dbReference type="ARBA" id="ARBA00038440"/>
    </source>
</evidence>
<feature type="domain" description="Formyl transferase N-terminal" evidence="7">
    <location>
        <begin position="3"/>
        <end position="183"/>
    </location>
</feature>
<comment type="function">
    <text evidence="6">Catalyzes the transfer of a formyl group from 10-formyltetrahydrofolate to 5-phospho-ribosyl-glycinamide (GAR), producing 5-phospho-ribosyl-N-formylglycinamide (FGAR) and tetrahydrofolate.</text>
</comment>
<dbReference type="PROSITE" id="PS00373">
    <property type="entry name" value="GART"/>
    <property type="match status" value="1"/>
</dbReference>
<dbReference type="InterPro" id="IPR002376">
    <property type="entry name" value="Formyl_transf_N"/>
</dbReference>
<dbReference type="GO" id="GO:0005829">
    <property type="term" value="C:cytosol"/>
    <property type="evidence" value="ECO:0007669"/>
    <property type="project" value="TreeGrafter"/>
</dbReference>
<dbReference type="FunFam" id="3.40.50.170:FF:000005">
    <property type="entry name" value="Phosphoribosylglycinamide formyltransferase"/>
    <property type="match status" value="1"/>
</dbReference>
<dbReference type="HAMAP" id="MF_01930">
    <property type="entry name" value="PurN"/>
    <property type="match status" value="1"/>
</dbReference>
<keyword evidence="2 6" id="KW-0808">Transferase</keyword>
<dbReference type="AlphaFoldDB" id="A0A318MTJ8"/>
<name>A0A318MTJ8_FRIPE</name>
<comment type="similarity">
    <text evidence="4 6">Belongs to the GART family.</text>
</comment>
<feature type="binding site" evidence="6">
    <location>
        <position position="108"/>
    </location>
    <ligand>
        <name>(6R)-10-formyltetrahydrofolate</name>
        <dbReference type="ChEBI" id="CHEBI:195366"/>
    </ligand>
</feature>
<dbReference type="Proteomes" id="UP000247838">
    <property type="component" value="Unassembled WGS sequence"/>
</dbReference>
<evidence type="ECO:0000256" key="6">
    <source>
        <dbReference type="HAMAP-Rule" id="MF_01930"/>
    </source>
</evidence>
<feature type="binding site" evidence="6">
    <location>
        <position position="66"/>
    </location>
    <ligand>
        <name>(6R)-10-formyltetrahydrofolate</name>
        <dbReference type="ChEBI" id="CHEBI:195366"/>
    </ligand>
</feature>
<dbReference type="InterPro" id="IPR004607">
    <property type="entry name" value="GART"/>
</dbReference>
<dbReference type="CDD" id="cd08645">
    <property type="entry name" value="FMT_core_GART"/>
    <property type="match status" value="1"/>
</dbReference>